<dbReference type="Pfam" id="PF00560">
    <property type="entry name" value="LRR_1"/>
    <property type="match status" value="8"/>
</dbReference>
<dbReference type="GO" id="GO:0005524">
    <property type="term" value="F:ATP binding"/>
    <property type="evidence" value="ECO:0007669"/>
    <property type="project" value="UniProtKB-UniRule"/>
</dbReference>
<evidence type="ECO:0000256" key="14">
    <source>
        <dbReference type="ARBA" id="ARBA00022777"/>
    </source>
</evidence>
<dbReference type="AlphaFoldDB" id="A0A4U6THV2"/>
<dbReference type="Pfam" id="PF00069">
    <property type="entry name" value="Pkinase"/>
    <property type="match status" value="1"/>
</dbReference>
<dbReference type="GO" id="GO:0005789">
    <property type="term" value="C:endoplasmic reticulum membrane"/>
    <property type="evidence" value="ECO:0007669"/>
    <property type="project" value="UniProtKB-SubCell"/>
</dbReference>
<keyword evidence="17 26" id="KW-0472">Membrane</keyword>
<name>A0A4U6THV2_SETVI</name>
<dbReference type="Gene3D" id="1.10.510.10">
    <property type="entry name" value="Transferase(Phosphotransferase) domain 1"/>
    <property type="match status" value="1"/>
</dbReference>
<evidence type="ECO:0000256" key="21">
    <source>
        <dbReference type="ARBA" id="ARBA00048679"/>
    </source>
</evidence>
<dbReference type="InterPro" id="IPR008271">
    <property type="entry name" value="Ser/Thr_kinase_AS"/>
</dbReference>
<evidence type="ECO:0000256" key="10">
    <source>
        <dbReference type="ARBA" id="ARBA00022692"/>
    </source>
</evidence>
<evidence type="ECO:0000256" key="24">
    <source>
        <dbReference type="ARBA" id="ARBA00072040"/>
    </source>
</evidence>
<evidence type="ECO:0000313" key="29">
    <source>
        <dbReference type="Proteomes" id="UP000298652"/>
    </source>
</evidence>
<evidence type="ECO:0000256" key="18">
    <source>
        <dbReference type="ARBA" id="ARBA00023170"/>
    </source>
</evidence>
<dbReference type="SUPFAM" id="SSF52047">
    <property type="entry name" value="RNI-like"/>
    <property type="match status" value="1"/>
</dbReference>
<keyword evidence="15 25" id="KW-0067">ATP-binding</keyword>
<dbReference type="PANTHER" id="PTHR27000:SF777">
    <property type="entry name" value="PROTEIN KINASE DOMAIN-CONTAINING PROTEIN"/>
    <property type="match status" value="1"/>
</dbReference>
<evidence type="ECO:0000313" key="28">
    <source>
        <dbReference type="EMBL" id="TKW00704.1"/>
    </source>
</evidence>
<dbReference type="SMART" id="SM00369">
    <property type="entry name" value="LRR_TYP"/>
    <property type="match status" value="9"/>
</dbReference>
<keyword evidence="8" id="KW-0433">Leucine-rich repeat</keyword>
<evidence type="ECO:0000256" key="13">
    <source>
        <dbReference type="ARBA" id="ARBA00022741"/>
    </source>
</evidence>
<dbReference type="InterPro" id="IPR017441">
    <property type="entry name" value="Protein_kinase_ATP_BS"/>
</dbReference>
<proteinExistence type="inferred from homology"/>
<evidence type="ECO:0000256" key="1">
    <source>
        <dbReference type="ARBA" id="ARBA00004162"/>
    </source>
</evidence>
<gene>
    <name evidence="28" type="ORF">SEVIR_8G129300v2</name>
</gene>
<dbReference type="Gene3D" id="3.80.10.10">
    <property type="entry name" value="Ribonuclease Inhibitor"/>
    <property type="match status" value="2"/>
</dbReference>
<evidence type="ECO:0000259" key="27">
    <source>
        <dbReference type="PROSITE" id="PS50011"/>
    </source>
</evidence>
<evidence type="ECO:0000256" key="2">
    <source>
        <dbReference type="ARBA" id="ARBA00004389"/>
    </source>
</evidence>
<reference evidence="28" key="1">
    <citation type="submission" date="2019-03" db="EMBL/GenBank/DDBJ databases">
        <title>WGS assembly of Setaria viridis.</title>
        <authorList>
            <person name="Huang P."/>
            <person name="Jenkins J."/>
            <person name="Grimwood J."/>
            <person name="Barry K."/>
            <person name="Healey A."/>
            <person name="Mamidi S."/>
            <person name="Sreedasyam A."/>
            <person name="Shu S."/>
            <person name="Feldman M."/>
            <person name="Wu J."/>
            <person name="Yu Y."/>
            <person name="Chen C."/>
            <person name="Johnson J."/>
            <person name="Rokhsar D."/>
            <person name="Baxter I."/>
            <person name="Schmutz J."/>
            <person name="Brutnell T."/>
            <person name="Kellogg E."/>
        </authorList>
    </citation>
    <scope>NUCLEOTIDE SEQUENCE [LARGE SCALE GENOMIC DNA]</scope>
</reference>
<dbReference type="FunFam" id="3.30.200.20:FF:000432">
    <property type="entry name" value="LRR receptor-like serine/threonine-protein kinase EFR"/>
    <property type="match status" value="1"/>
</dbReference>
<keyword evidence="13 25" id="KW-0547">Nucleotide-binding</keyword>
<keyword evidence="19" id="KW-0325">Glycoprotein</keyword>
<keyword evidence="12" id="KW-0677">Repeat</keyword>
<dbReference type="EMBL" id="CM016559">
    <property type="protein sequence ID" value="TKW00704.1"/>
    <property type="molecule type" value="Genomic_DNA"/>
</dbReference>
<dbReference type="InterPro" id="IPR001611">
    <property type="entry name" value="Leu-rich_rpt"/>
</dbReference>
<dbReference type="SUPFAM" id="SSF56112">
    <property type="entry name" value="Protein kinase-like (PK-like)"/>
    <property type="match status" value="1"/>
</dbReference>
<protein>
    <recommendedName>
        <fullName evidence="24">Receptor kinase-like protein Xa21</fullName>
        <ecNumber evidence="4">2.7.11.1</ecNumber>
    </recommendedName>
</protein>
<sequence>MFTSIFLKLIFLCCFPVLLMFPALLLIMSPPVLKQPLGSSFQASATTFNNITDGDTLLEFKASLSNHWGAIASWNKTNEFCRWQGVSCSLKHKHRVIKLNLSSEGLSGTIAPSIGNLTFLRTLDLSWNNIHGEIPSTIGHLSLLRNLNLSNNSFHGEIHANLNNCTSLENINLDSNMLTGEIPAFLGGLSRLSSIHLQRNNFSGLIPPSLANLSALQQIYFAFNKLEGPIPKGLGRLSGLEFVQLAANQISGTIPTTFFNHSSLTHFSVALNELNGRLPSDLGNHIPNVQYLLLSMNHFTGTLPASLANATKIYALDVYLDNFTGRVPPEIGKLCPALLSFDTNQLTATTAQDWKFVTFLTNCTRLRVLKLQDNSLGAMLPISITNLSAQLQKLFVGENEIYGKISFGISNLAGLTQLQFSNNRFTGVLPDSIGMLNSLQIFDFDGNQLTGLLPSSIGNLTQLLHLRTDNNKFEGPLPTSLRNLQELTAATFTNNKFTGPLPIEIFNLSSLSFLLDLSNNYFFGPLPPEVGSLTKLAYLYISGNNFSGWIPDAISNCQSLVDLRLDTNSFNGSIPASISKMKGLMILTLFNNTLSGAIPRELGLMDGLEGLYLSHNNLSGHIPESIENMTSLHKLDLSFNHLDGKVPLHGVFSNVTGFLFDGNLGLCGGISELHLPPCLPNSMEHSKRELLAIFKVILPIAGVLLCISLVLIFISLKNKQKSQSTTLAEAHLIDDKYPRVSYAELVQGTNGFDTNSLIGRGRYGSVYKCSLHLKNAITTVAVKVFDLQQSGSSNSFISECEALNKIRHRNLISIITCCSSSDFNQNDFKALVFEFMPNGSLHSWLHQDVQASQQGHGLTLTERLNIAVDVADALDYLHNNCEAPIVHCDLKPSNILLNQELIAHVGDFGLARILSNSTSEQLIDSKSTMGIRGTIGYVAPEYGDGGQVSKCGDVYSFGIVILELFTGMLPTNDVFRDGLTLQKHAENALPGMLMKIVDPVLLTVEEAFESNLQGRRNAMEDISMVMLPVTKLALSCCKQAPIERMCIRDAAAEMHRIRDLHVKKRKTEGEFTIK</sequence>
<keyword evidence="7" id="KW-0597">Phosphoprotein</keyword>
<evidence type="ECO:0000256" key="17">
    <source>
        <dbReference type="ARBA" id="ARBA00023136"/>
    </source>
</evidence>
<evidence type="ECO:0000256" key="8">
    <source>
        <dbReference type="ARBA" id="ARBA00022614"/>
    </source>
</evidence>
<dbReference type="Proteomes" id="UP000298652">
    <property type="component" value="Chromosome 8"/>
</dbReference>
<evidence type="ECO:0000256" key="19">
    <source>
        <dbReference type="ARBA" id="ARBA00023180"/>
    </source>
</evidence>
<evidence type="ECO:0000256" key="25">
    <source>
        <dbReference type="PROSITE-ProRule" id="PRU10141"/>
    </source>
</evidence>
<keyword evidence="5" id="KW-1003">Cell membrane</keyword>
<evidence type="ECO:0000256" key="11">
    <source>
        <dbReference type="ARBA" id="ARBA00022729"/>
    </source>
</evidence>
<dbReference type="InterPro" id="IPR011009">
    <property type="entry name" value="Kinase-like_dom_sf"/>
</dbReference>
<dbReference type="Gramene" id="TKW00704">
    <property type="protein sequence ID" value="TKW00704"/>
    <property type="gene ID" value="SEVIR_8G129300v2"/>
</dbReference>
<dbReference type="Gene3D" id="3.30.200.20">
    <property type="entry name" value="Phosphorylase Kinase, domain 1"/>
    <property type="match status" value="1"/>
</dbReference>
<keyword evidence="10 26" id="KW-0812">Transmembrane</keyword>
<dbReference type="Pfam" id="PF08263">
    <property type="entry name" value="LRRNT_2"/>
    <property type="match status" value="1"/>
</dbReference>
<evidence type="ECO:0000256" key="23">
    <source>
        <dbReference type="ARBA" id="ARBA00056628"/>
    </source>
</evidence>
<comment type="function">
    <text evidence="23">The processed protein kinase Xa21 chain released by protein cleavage after X.oryzae pv. oryzae protein Ax21 detection translocates into the nucleus where it can bind and regulate WRKY62, a transcription factor. Confers resistance to the bacterial pathogen X.oryzae pv. oryzae (Xoo).</text>
</comment>
<dbReference type="OMA" id="MEPTHDM"/>
<dbReference type="GO" id="GO:0009791">
    <property type="term" value="P:post-embryonic development"/>
    <property type="evidence" value="ECO:0007669"/>
    <property type="project" value="UniProtKB-ARBA"/>
</dbReference>
<evidence type="ECO:0000256" key="12">
    <source>
        <dbReference type="ARBA" id="ARBA00022737"/>
    </source>
</evidence>
<dbReference type="PROSITE" id="PS00107">
    <property type="entry name" value="PROTEIN_KINASE_ATP"/>
    <property type="match status" value="1"/>
</dbReference>
<feature type="binding site" evidence="25">
    <location>
        <position position="783"/>
    </location>
    <ligand>
        <name>ATP</name>
        <dbReference type="ChEBI" id="CHEBI:30616"/>
    </ligand>
</feature>
<comment type="subcellular location">
    <subcellularLocation>
        <location evidence="1">Cell membrane</location>
        <topology evidence="1">Single-pass membrane protein</topology>
    </subcellularLocation>
    <subcellularLocation>
        <location evidence="2">Endoplasmic reticulum membrane</location>
        <topology evidence="2">Single-pass membrane protein</topology>
    </subcellularLocation>
</comment>
<dbReference type="PROSITE" id="PS50011">
    <property type="entry name" value="PROTEIN_KINASE_DOM"/>
    <property type="match status" value="1"/>
</dbReference>
<comment type="catalytic activity">
    <reaction evidence="21">
        <text>L-seryl-[protein] + ATP = O-phospho-L-seryl-[protein] + ADP + H(+)</text>
        <dbReference type="Rhea" id="RHEA:17989"/>
        <dbReference type="Rhea" id="RHEA-COMP:9863"/>
        <dbReference type="Rhea" id="RHEA-COMP:11604"/>
        <dbReference type="ChEBI" id="CHEBI:15378"/>
        <dbReference type="ChEBI" id="CHEBI:29999"/>
        <dbReference type="ChEBI" id="CHEBI:30616"/>
        <dbReference type="ChEBI" id="CHEBI:83421"/>
        <dbReference type="ChEBI" id="CHEBI:456216"/>
        <dbReference type="EC" id="2.7.11.1"/>
    </reaction>
</comment>
<keyword evidence="6" id="KW-0723">Serine/threonine-protein kinase</keyword>
<feature type="domain" description="Protein kinase" evidence="27">
    <location>
        <begin position="752"/>
        <end position="1027"/>
    </location>
</feature>
<dbReference type="GO" id="GO:0004674">
    <property type="term" value="F:protein serine/threonine kinase activity"/>
    <property type="evidence" value="ECO:0007669"/>
    <property type="project" value="UniProtKB-KW"/>
</dbReference>
<comment type="similarity">
    <text evidence="3">Belongs to the protein kinase superfamily. Ser/Thr protein kinase family.</text>
</comment>
<evidence type="ECO:0000256" key="9">
    <source>
        <dbReference type="ARBA" id="ARBA00022679"/>
    </source>
</evidence>
<feature type="transmembrane region" description="Helical" evidence="26">
    <location>
        <begin position="690"/>
        <end position="714"/>
    </location>
</feature>
<evidence type="ECO:0000256" key="6">
    <source>
        <dbReference type="ARBA" id="ARBA00022527"/>
    </source>
</evidence>
<evidence type="ECO:0000256" key="16">
    <source>
        <dbReference type="ARBA" id="ARBA00022989"/>
    </source>
</evidence>
<dbReference type="FunFam" id="3.80.10.10:FF:000233">
    <property type="entry name" value="Leucine-rich repeat receptor-like protein kinase TDR"/>
    <property type="match status" value="1"/>
</dbReference>
<comment type="function">
    <text evidence="22">Receptor kinase that detects X.oryzae pv. oryzae protein Ax21 to promote innate immunity. Following X.oryzae pv. oryzae protein Ax21 detection, undergoes cleavage, releasing the processed protein kinase Xa21 chain.</text>
</comment>
<dbReference type="PANTHER" id="PTHR27000">
    <property type="entry name" value="LEUCINE-RICH REPEAT RECEPTOR-LIKE PROTEIN KINASE FAMILY PROTEIN-RELATED"/>
    <property type="match status" value="1"/>
</dbReference>
<evidence type="ECO:0000256" key="15">
    <source>
        <dbReference type="ARBA" id="ARBA00022840"/>
    </source>
</evidence>
<keyword evidence="9" id="KW-0808">Transferase</keyword>
<dbReference type="FunFam" id="3.80.10.10:FF:000095">
    <property type="entry name" value="LRR receptor-like serine/threonine-protein kinase GSO1"/>
    <property type="match status" value="1"/>
</dbReference>
<keyword evidence="11" id="KW-0732">Signal</keyword>
<evidence type="ECO:0000256" key="20">
    <source>
        <dbReference type="ARBA" id="ARBA00047899"/>
    </source>
</evidence>
<dbReference type="SMART" id="SM00220">
    <property type="entry name" value="S_TKc"/>
    <property type="match status" value="1"/>
</dbReference>
<dbReference type="GO" id="GO:0005886">
    <property type="term" value="C:plasma membrane"/>
    <property type="evidence" value="ECO:0007669"/>
    <property type="project" value="UniProtKB-SubCell"/>
</dbReference>
<evidence type="ECO:0000256" key="4">
    <source>
        <dbReference type="ARBA" id="ARBA00012513"/>
    </source>
</evidence>
<organism evidence="28 29">
    <name type="scientific">Setaria viridis</name>
    <name type="common">Green bristlegrass</name>
    <name type="synonym">Setaria italica subsp. viridis</name>
    <dbReference type="NCBI Taxonomy" id="4556"/>
    <lineage>
        <taxon>Eukaryota</taxon>
        <taxon>Viridiplantae</taxon>
        <taxon>Streptophyta</taxon>
        <taxon>Embryophyta</taxon>
        <taxon>Tracheophyta</taxon>
        <taxon>Spermatophyta</taxon>
        <taxon>Magnoliopsida</taxon>
        <taxon>Liliopsida</taxon>
        <taxon>Poales</taxon>
        <taxon>Poaceae</taxon>
        <taxon>PACMAD clade</taxon>
        <taxon>Panicoideae</taxon>
        <taxon>Panicodae</taxon>
        <taxon>Paniceae</taxon>
        <taxon>Cenchrinae</taxon>
        <taxon>Setaria</taxon>
    </lineage>
</organism>
<accession>A0A4U6THV2</accession>
<evidence type="ECO:0000256" key="22">
    <source>
        <dbReference type="ARBA" id="ARBA00054320"/>
    </source>
</evidence>
<keyword evidence="29" id="KW-1185">Reference proteome</keyword>
<evidence type="ECO:0000256" key="5">
    <source>
        <dbReference type="ARBA" id="ARBA00022475"/>
    </source>
</evidence>
<dbReference type="InterPro" id="IPR003591">
    <property type="entry name" value="Leu-rich_rpt_typical-subtyp"/>
</dbReference>
<evidence type="ECO:0000256" key="3">
    <source>
        <dbReference type="ARBA" id="ARBA00008684"/>
    </source>
</evidence>
<comment type="catalytic activity">
    <reaction evidence="20">
        <text>L-threonyl-[protein] + ATP = O-phospho-L-threonyl-[protein] + ADP + H(+)</text>
        <dbReference type="Rhea" id="RHEA:46608"/>
        <dbReference type="Rhea" id="RHEA-COMP:11060"/>
        <dbReference type="Rhea" id="RHEA-COMP:11605"/>
        <dbReference type="ChEBI" id="CHEBI:15378"/>
        <dbReference type="ChEBI" id="CHEBI:30013"/>
        <dbReference type="ChEBI" id="CHEBI:30616"/>
        <dbReference type="ChEBI" id="CHEBI:61977"/>
        <dbReference type="ChEBI" id="CHEBI:456216"/>
        <dbReference type="EC" id="2.7.11.1"/>
    </reaction>
</comment>
<keyword evidence="16 26" id="KW-1133">Transmembrane helix</keyword>
<dbReference type="FunFam" id="1.10.510.10:FF:000358">
    <property type="entry name" value="Putative leucine-rich repeat receptor-like serine/threonine-protein kinase"/>
    <property type="match status" value="1"/>
</dbReference>
<dbReference type="InterPro" id="IPR013210">
    <property type="entry name" value="LRR_N_plant-typ"/>
</dbReference>
<dbReference type="SUPFAM" id="SSF52058">
    <property type="entry name" value="L domain-like"/>
    <property type="match status" value="1"/>
</dbReference>
<evidence type="ECO:0000256" key="7">
    <source>
        <dbReference type="ARBA" id="ARBA00022553"/>
    </source>
</evidence>
<dbReference type="InterPro" id="IPR000719">
    <property type="entry name" value="Prot_kinase_dom"/>
</dbReference>
<dbReference type="EC" id="2.7.11.1" evidence="4"/>
<dbReference type="PROSITE" id="PS00108">
    <property type="entry name" value="PROTEIN_KINASE_ST"/>
    <property type="match status" value="1"/>
</dbReference>
<keyword evidence="18" id="KW-0675">Receptor</keyword>
<evidence type="ECO:0000256" key="26">
    <source>
        <dbReference type="SAM" id="Phobius"/>
    </source>
</evidence>
<keyword evidence="14" id="KW-0418">Kinase</keyword>
<dbReference type="InterPro" id="IPR032675">
    <property type="entry name" value="LRR_dom_sf"/>
</dbReference>